<proteinExistence type="predicted"/>
<organism evidence="1 2">
    <name type="scientific">Melia azedarach</name>
    <name type="common">Chinaberry tree</name>
    <dbReference type="NCBI Taxonomy" id="155640"/>
    <lineage>
        <taxon>Eukaryota</taxon>
        <taxon>Viridiplantae</taxon>
        <taxon>Streptophyta</taxon>
        <taxon>Embryophyta</taxon>
        <taxon>Tracheophyta</taxon>
        <taxon>Spermatophyta</taxon>
        <taxon>Magnoliopsida</taxon>
        <taxon>eudicotyledons</taxon>
        <taxon>Gunneridae</taxon>
        <taxon>Pentapetalae</taxon>
        <taxon>rosids</taxon>
        <taxon>malvids</taxon>
        <taxon>Sapindales</taxon>
        <taxon>Meliaceae</taxon>
        <taxon>Melia</taxon>
    </lineage>
</organism>
<dbReference type="EMBL" id="CM051401">
    <property type="protein sequence ID" value="KAJ4713316.1"/>
    <property type="molecule type" value="Genomic_DNA"/>
</dbReference>
<dbReference type="Proteomes" id="UP001164539">
    <property type="component" value="Chromosome 8"/>
</dbReference>
<evidence type="ECO:0000313" key="2">
    <source>
        <dbReference type="Proteomes" id="UP001164539"/>
    </source>
</evidence>
<protein>
    <submittedName>
        <fullName evidence="1">Kinesin-like protein</fullName>
    </submittedName>
</protein>
<comment type="caution">
    <text evidence="1">The sequence shown here is derived from an EMBL/GenBank/DDBJ whole genome shotgun (WGS) entry which is preliminary data.</text>
</comment>
<keyword evidence="2" id="KW-1185">Reference proteome</keyword>
<evidence type="ECO:0000313" key="1">
    <source>
        <dbReference type="EMBL" id="KAJ4713316.1"/>
    </source>
</evidence>
<accession>A0ACC1XP93</accession>
<name>A0ACC1XP93_MELAZ</name>
<gene>
    <name evidence="1" type="ORF">OWV82_015427</name>
</gene>
<sequence>MPVSTRSQVTNQEQNDANQVQRTRTRHRSDQEEISHMNVPIRNPHHGLKEKMKALTLLYEQQKRASLALRNQSPNPQEKRFSTHPSVELLNSCRRDEKEAKDSNLLQNVMKENSMSKMPTKTNSTVTRTFVLPQPPMDDAKENLAMGPDRIIGFPSCARKANVTTTVARKLSMGTSLPQTEPKGVNVQESEKMEAVSEKVIMGGSRILVFVRLRPMSKKEKEAGSRRCVRIVNKRDVYLTEFANENDYLRLKRLRGRHFTFDASFPDSTSQQEVYSTTTAELVEAVLQGRNGSVFCYGATGAGKTYTMLGTMENPGVMVLAIKDLFTKVRQRSCDGNHVVQLSYLEVYNETVRDLLAPGRPLVLREDKQGIVAAGLTQYRAYSTDEVMALLQQGNQNRTTEPTRANETSSRSHAILQVVVEYRVKDASKNVVNKVGKLSLIDLAGSERALATDQRTLRSLEGANINRSLLALSSCINALVEGKKHIPYRNSKLTQLLKDSLGGACNTVMIANISPCNLSFGETQNTLHWADRAKEIRTKEGEANEEILQVPDSGADQAKLLLELQKENRELRVQMARQQQRLLTLEAQSLAANSPTPSSVSSLLTPPSTAKPNERRKTRSSFLNGTCFTPELKRKGAPEAVRELQLLVKTLEAEMERMKKDHALQLKQKDDLIRELKRKSKKSLEGIGTEGVKRGGVLTRASLRPKEPNTGELKSPSHRFCSPVPTAKKRSFWDITTSTSPSVASLNGRKTRSHVISEPAAAPSMLLQPGFARQKPEPFK</sequence>
<reference evidence="1 2" key="1">
    <citation type="journal article" date="2023" name="Science">
        <title>Complex scaffold remodeling in plant triterpene biosynthesis.</title>
        <authorList>
            <person name="De La Pena R."/>
            <person name="Hodgson H."/>
            <person name="Liu J.C."/>
            <person name="Stephenson M.J."/>
            <person name="Martin A.C."/>
            <person name="Owen C."/>
            <person name="Harkess A."/>
            <person name="Leebens-Mack J."/>
            <person name="Jimenez L.E."/>
            <person name="Osbourn A."/>
            <person name="Sattely E.S."/>
        </authorList>
    </citation>
    <scope>NUCLEOTIDE SEQUENCE [LARGE SCALE GENOMIC DNA]</scope>
    <source>
        <strain evidence="2">cv. JPN11</strain>
        <tissue evidence="1">Leaf</tissue>
    </source>
</reference>